<evidence type="ECO:0000256" key="6">
    <source>
        <dbReference type="ARBA" id="ARBA00023136"/>
    </source>
</evidence>
<dbReference type="EMBL" id="JAWJWE010000039">
    <property type="protein sequence ID" value="KAK6620750.1"/>
    <property type="molecule type" value="Genomic_DNA"/>
</dbReference>
<proteinExistence type="inferred from homology"/>
<keyword evidence="6" id="KW-0472">Membrane</keyword>
<protein>
    <recommendedName>
        <fullName evidence="8">Oligomycin sensitivity conferral protein</fullName>
    </recommendedName>
</protein>
<dbReference type="GO" id="GO:0046933">
    <property type="term" value="F:proton-transporting ATP synthase activity, rotational mechanism"/>
    <property type="evidence" value="ECO:0007669"/>
    <property type="project" value="InterPro"/>
</dbReference>
<gene>
    <name evidence="9" type="ORF">RUM43_011045</name>
</gene>
<evidence type="ECO:0000256" key="5">
    <source>
        <dbReference type="ARBA" id="ARBA00023065"/>
    </source>
</evidence>
<evidence type="ECO:0000256" key="3">
    <source>
        <dbReference type="ARBA" id="ARBA00022448"/>
    </source>
</evidence>
<keyword evidence="5" id="KW-0406">Ion transport</keyword>
<dbReference type="Pfam" id="PF00213">
    <property type="entry name" value="OSCP"/>
    <property type="match status" value="1"/>
</dbReference>
<dbReference type="PANTHER" id="PTHR11910">
    <property type="entry name" value="ATP SYNTHASE DELTA CHAIN"/>
    <property type="match status" value="1"/>
</dbReference>
<dbReference type="NCBIfam" id="TIGR01145">
    <property type="entry name" value="ATP_synt_delta"/>
    <property type="match status" value="1"/>
</dbReference>
<dbReference type="InterPro" id="IPR000711">
    <property type="entry name" value="ATPase_OSCP/dsu"/>
</dbReference>
<evidence type="ECO:0000256" key="2">
    <source>
        <dbReference type="ARBA" id="ARBA00007046"/>
    </source>
</evidence>
<dbReference type="Proteomes" id="UP001372834">
    <property type="component" value="Unassembled WGS sequence"/>
</dbReference>
<reference evidence="9 10" key="1">
    <citation type="submission" date="2023-10" db="EMBL/GenBank/DDBJ databases">
        <title>Genomes of two closely related lineages of the louse Polyplax serrata with different host specificities.</title>
        <authorList>
            <person name="Martinu J."/>
            <person name="Tarabai H."/>
            <person name="Stefka J."/>
            <person name="Hypsa V."/>
        </authorList>
    </citation>
    <scope>NUCLEOTIDE SEQUENCE [LARGE SCALE GENOMIC DNA]</scope>
    <source>
        <strain evidence="9">HR10_N</strain>
    </source>
</reference>
<comment type="caution">
    <text evidence="9">The sequence shown here is derived from an EMBL/GenBank/DDBJ whole genome shotgun (WGS) entry which is preliminary data.</text>
</comment>
<dbReference type="GO" id="GO:0016020">
    <property type="term" value="C:membrane"/>
    <property type="evidence" value="ECO:0007669"/>
    <property type="project" value="UniProtKB-SubCell"/>
</dbReference>
<dbReference type="Gene3D" id="1.10.520.20">
    <property type="entry name" value="N-terminal domain of the delta subunit of the F1F0-ATP synthase"/>
    <property type="match status" value="1"/>
</dbReference>
<evidence type="ECO:0000256" key="4">
    <source>
        <dbReference type="ARBA" id="ARBA00022781"/>
    </source>
</evidence>
<keyword evidence="7" id="KW-0066">ATP synthesis</keyword>
<dbReference type="HAMAP" id="MF_01416">
    <property type="entry name" value="ATP_synth_delta_bact"/>
    <property type="match status" value="1"/>
</dbReference>
<evidence type="ECO:0000313" key="9">
    <source>
        <dbReference type="EMBL" id="KAK6620750.1"/>
    </source>
</evidence>
<name>A0AAN8NXT7_POLSC</name>
<comment type="subcellular location">
    <subcellularLocation>
        <location evidence="1">Membrane</location>
    </subcellularLocation>
</comment>
<evidence type="ECO:0000313" key="10">
    <source>
        <dbReference type="Proteomes" id="UP001372834"/>
    </source>
</evidence>
<evidence type="ECO:0000256" key="1">
    <source>
        <dbReference type="ARBA" id="ARBA00004370"/>
    </source>
</evidence>
<keyword evidence="4" id="KW-0375">Hydrogen ion transport</keyword>
<keyword evidence="3" id="KW-0813">Transport</keyword>
<evidence type="ECO:0000256" key="7">
    <source>
        <dbReference type="ARBA" id="ARBA00023310"/>
    </source>
</evidence>
<sequence length="208" mass="22910">MAASKFTILARTFSSSGAQTQMIKTPVPVFGINGRYASAVYSASMKSKEIDKIEKDFIVFQDALNKDKKFSQIMRDPTIKKHVKADSLKDIGQKMGFTKTATNTLCLLAENGRIKNFNEFMNTFKVVMAAHRGELPCLVTSAKPLAEAEKKEIEAALKKFAGSKTILLETKVDPKLIGGLTVSIGDKFIDMSMATRIKKYSDIVNSVV</sequence>
<comment type="similarity">
    <text evidence="2">Belongs to the ATPase delta chain family.</text>
</comment>
<dbReference type="SUPFAM" id="SSF47928">
    <property type="entry name" value="N-terminal domain of the delta subunit of the F1F0-ATP synthase"/>
    <property type="match status" value="1"/>
</dbReference>
<organism evidence="9 10">
    <name type="scientific">Polyplax serrata</name>
    <name type="common">Common mouse louse</name>
    <dbReference type="NCBI Taxonomy" id="468196"/>
    <lineage>
        <taxon>Eukaryota</taxon>
        <taxon>Metazoa</taxon>
        <taxon>Ecdysozoa</taxon>
        <taxon>Arthropoda</taxon>
        <taxon>Hexapoda</taxon>
        <taxon>Insecta</taxon>
        <taxon>Pterygota</taxon>
        <taxon>Neoptera</taxon>
        <taxon>Paraneoptera</taxon>
        <taxon>Psocodea</taxon>
        <taxon>Troctomorpha</taxon>
        <taxon>Phthiraptera</taxon>
        <taxon>Anoplura</taxon>
        <taxon>Polyplacidae</taxon>
        <taxon>Polyplax</taxon>
    </lineage>
</organism>
<dbReference type="AlphaFoldDB" id="A0AAN8NXT7"/>
<dbReference type="InterPro" id="IPR026015">
    <property type="entry name" value="ATP_synth_OSCP/delta_N_sf"/>
</dbReference>
<evidence type="ECO:0000256" key="8">
    <source>
        <dbReference type="ARBA" id="ARBA00033369"/>
    </source>
</evidence>
<accession>A0AAN8NXT7</accession>
<dbReference type="PRINTS" id="PR00125">
    <property type="entry name" value="ATPASEDELTA"/>
</dbReference>